<keyword evidence="12 14" id="KW-0407">Ion channel</keyword>
<evidence type="ECO:0000256" key="11">
    <source>
        <dbReference type="ARBA" id="ARBA00023286"/>
    </source>
</evidence>
<evidence type="ECO:0000256" key="13">
    <source>
        <dbReference type="ARBA" id="ARBA00034099"/>
    </source>
</evidence>
<comment type="subcellular location">
    <subcellularLocation>
        <location evidence="13">Synaptic cell membrane</location>
        <topology evidence="13">Multi-pass membrane protein</topology>
    </subcellularLocation>
</comment>
<dbReference type="InterPro" id="IPR006202">
    <property type="entry name" value="Neur_chan_lig-bd"/>
</dbReference>
<dbReference type="InterPro" id="IPR018000">
    <property type="entry name" value="Neurotransmitter_ion_chnl_CS"/>
</dbReference>
<feature type="domain" description="Neurotransmitter-gated ion-channel ligand-binding" evidence="15">
    <location>
        <begin position="43"/>
        <end position="252"/>
    </location>
</feature>
<dbReference type="InterPro" id="IPR036719">
    <property type="entry name" value="Neuro-gated_channel_TM_sf"/>
</dbReference>
<evidence type="ECO:0000256" key="6">
    <source>
        <dbReference type="ARBA" id="ARBA00023065"/>
    </source>
</evidence>
<keyword evidence="17" id="KW-1185">Reference proteome</keyword>
<dbReference type="Gene3D" id="2.70.170.10">
    <property type="entry name" value="Neurotransmitter-gated ion-channel ligand-binding domain"/>
    <property type="match status" value="1"/>
</dbReference>
<dbReference type="SUPFAM" id="SSF63712">
    <property type="entry name" value="Nicotinic receptor ligand binding domain-like"/>
    <property type="match status" value="1"/>
</dbReference>
<keyword evidence="8" id="KW-1015">Disulfide bond</keyword>
<organism evidence="17 18">
    <name type="scientific">Biomphalaria glabrata</name>
    <name type="common">Bloodfluke planorb</name>
    <name type="synonym">Freshwater snail</name>
    <dbReference type="NCBI Taxonomy" id="6526"/>
    <lineage>
        <taxon>Eukaryota</taxon>
        <taxon>Metazoa</taxon>
        <taxon>Spiralia</taxon>
        <taxon>Lophotrochozoa</taxon>
        <taxon>Mollusca</taxon>
        <taxon>Gastropoda</taxon>
        <taxon>Heterobranchia</taxon>
        <taxon>Euthyneura</taxon>
        <taxon>Panpulmonata</taxon>
        <taxon>Hygrophila</taxon>
        <taxon>Lymnaeoidea</taxon>
        <taxon>Planorbidae</taxon>
        <taxon>Biomphalaria</taxon>
    </lineage>
</organism>
<feature type="transmembrane region" description="Helical" evidence="14">
    <location>
        <begin position="451"/>
        <end position="468"/>
    </location>
</feature>
<dbReference type="InterPro" id="IPR006029">
    <property type="entry name" value="Neurotrans-gated_channel_TM"/>
</dbReference>
<keyword evidence="4 14" id="KW-1133">Transmembrane helix</keyword>
<dbReference type="PRINTS" id="PR00252">
    <property type="entry name" value="NRIONCHANNEL"/>
</dbReference>
<protein>
    <submittedName>
        <fullName evidence="18">Acetylcholine receptor subunit alpha-like</fullName>
    </submittedName>
</protein>
<evidence type="ECO:0000256" key="14">
    <source>
        <dbReference type="RuleBase" id="RU000687"/>
    </source>
</evidence>
<evidence type="ECO:0000256" key="5">
    <source>
        <dbReference type="ARBA" id="ARBA00023018"/>
    </source>
</evidence>
<evidence type="ECO:0000256" key="12">
    <source>
        <dbReference type="ARBA" id="ARBA00023303"/>
    </source>
</evidence>
<dbReference type="OrthoDB" id="410315at2759"/>
<keyword evidence="9" id="KW-0675">Receptor</keyword>
<dbReference type="InterPro" id="IPR006201">
    <property type="entry name" value="Neur_channel"/>
</dbReference>
<dbReference type="GO" id="GO:0045211">
    <property type="term" value="C:postsynaptic membrane"/>
    <property type="evidence" value="ECO:0007669"/>
    <property type="project" value="InterPro"/>
</dbReference>
<evidence type="ECO:0000256" key="10">
    <source>
        <dbReference type="ARBA" id="ARBA00023180"/>
    </source>
</evidence>
<proteinExistence type="inferred from homology"/>
<dbReference type="GO" id="GO:0004888">
    <property type="term" value="F:transmembrane signaling receptor activity"/>
    <property type="evidence" value="ECO:0007669"/>
    <property type="project" value="InterPro"/>
</dbReference>
<dbReference type="InterPro" id="IPR002394">
    <property type="entry name" value="Nicotinic_acetylcholine_rcpt"/>
</dbReference>
<dbReference type="PROSITE" id="PS00236">
    <property type="entry name" value="NEUROTR_ION_CHANNEL"/>
    <property type="match status" value="1"/>
</dbReference>
<dbReference type="GeneID" id="129926902"/>
<keyword evidence="3 14" id="KW-0812">Transmembrane</keyword>
<evidence type="ECO:0000256" key="2">
    <source>
        <dbReference type="ARBA" id="ARBA00022475"/>
    </source>
</evidence>
<name>A0A9W3AQD9_BIOGL</name>
<dbReference type="SUPFAM" id="SSF90112">
    <property type="entry name" value="Neurotransmitter-gated ion-channel transmembrane pore"/>
    <property type="match status" value="1"/>
</dbReference>
<evidence type="ECO:0000256" key="4">
    <source>
        <dbReference type="ARBA" id="ARBA00022989"/>
    </source>
</evidence>
<dbReference type="Pfam" id="PF02932">
    <property type="entry name" value="Neur_chan_memb"/>
    <property type="match status" value="1"/>
</dbReference>
<keyword evidence="5" id="KW-0770">Synapse</keyword>
<dbReference type="PRINTS" id="PR00254">
    <property type="entry name" value="NICOTINICR"/>
</dbReference>
<keyword evidence="7 14" id="KW-0472">Membrane</keyword>
<evidence type="ECO:0000259" key="16">
    <source>
        <dbReference type="Pfam" id="PF02932"/>
    </source>
</evidence>
<dbReference type="InterPro" id="IPR036734">
    <property type="entry name" value="Neur_chan_lig-bd_sf"/>
</dbReference>
<dbReference type="OMA" id="NEWHQVA"/>
<evidence type="ECO:0000256" key="1">
    <source>
        <dbReference type="ARBA" id="ARBA00022448"/>
    </source>
</evidence>
<keyword evidence="11" id="KW-1071">Ligand-gated ion channel</keyword>
<dbReference type="GO" id="GO:0022848">
    <property type="term" value="F:acetylcholine-gated monoatomic cation-selective channel activity"/>
    <property type="evidence" value="ECO:0007669"/>
    <property type="project" value="InterPro"/>
</dbReference>
<keyword evidence="6 14" id="KW-0406">Ion transport</keyword>
<dbReference type="PANTHER" id="PTHR18945">
    <property type="entry name" value="NEUROTRANSMITTER GATED ION CHANNEL"/>
    <property type="match status" value="1"/>
</dbReference>
<evidence type="ECO:0000313" key="17">
    <source>
        <dbReference type="Proteomes" id="UP001165740"/>
    </source>
</evidence>
<keyword evidence="1 14" id="KW-0813">Transport</keyword>
<dbReference type="AlphaFoldDB" id="A0A9W3AQD9"/>
<evidence type="ECO:0000259" key="15">
    <source>
        <dbReference type="Pfam" id="PF02931"/>
    </source>
</evidence>
<reference evidence="18" key="1">
    <citation type="submission" date="2025-08" db="UniProtKB">
        <authorList>
            <consortium name="RefSeq"/>
        </authorList>
    </citation>
    <scope>IDENTIFICATION</scope>
</reference>
<evidence type="ECO:0000256" key="8">
    <source>
        <dbReference type="ARBA" id="ARBA00023157"/>
    </source>
</evidence>
<accession>A0A9W3AQD9</accession>
<dbReference type="Gene3D" id="1.20.58.390">
    <property type="entry name" value="Neurotransmitter-gated ion-channel transmembrane domain"/>
    <property type="match status" value="2"/>
</dbReference>
<keyword evidence="10" id="KW-0325">Glycoprotein</keyword>
<keyword evidence="2" id="KW-1003">Cell membrane</keyword>
<feature type="transmembrane region" description="Helical" evidence="14">
    <location>
        <begin position="284"/>
        <end position="305"/>
    </location>
</feature>
<dbReference type="FunFam" id="2.70.170.10:FF:000028">
    <property type="entry name" value="AcetylCholine Receptor"/>
    <property type="match status" value="1"/>
</dbReference>
<dbReference type="Proteomes" id="UP001165740">
    <property type="component" value="Chromosome 6"/>
</dbReference>
<comment type="similarity">
    <text evidence="14">Belongs to the ligand-gated ion channel (TC 1.A.9) family.</text>
</comment>
<gene>
    <name evidence="18" type="primary">LOC129926902</name>
</gene>
<evidence type="ECO:0000256" key="7">
    <source>
        <dbReference type="ARBA" id="ARBA00023136"/>
    </source>
</evidence>
<dbReference type="CDD" id="cd19051">
    <property type="entry name" value="LGIC_TM_cation"/>
    <property type="match status" value="1"/>
</dbReference>
<dbReference type="CDD" id="cd18997">
    <property type="entry name" value="LGIC_ECD_nAChR"/>
    <property type="match status" value="1"/>
</dbReference>
<feature type="domain" description="Neurotransmitter-gated ion-channel transmembrane" evidence="16">
    <location>
        <begin position="260"/>
        <end position="467"/>
    </location>
</feature>
<evidence type="ECO:0000256" key="3">
    <source>
        <dbReference type="ARBA" id="ARBA00022692"/>
    </source>
</evidence>
<evidence type="ECO:0000313" key="18">
    <source>
        <dbReference type="RefSeq" id="XP_055889409.1"/>
    </source>
</evidence>
<dbReference type="Pfam" id="PF02931">
    <property type="entry name" value="Neur_chan_LBD"/>
    <property type="match status" value="1"/>
</dbReference>
<dbReference type="InterPro" id="IPR038050">
    <property type="entry name" value="Neuro_actylchol_rec"/>
</dbReference>
<feature type="transmembrane region" description="Helical" evidence="14">
    <location>
        <begin position="259"/>
        <end position="277"/>
    </location>
</feature>
<sequence>MVAALPVRLKDSLKMSICLFFLIMVLPACLAYNKTLYFSIESESRLLSDLFREYDKRVRPVQKPSDTVHVSFGLGLKALLYVDEKREYMETVSYMLTAWHDGRLMWNTSLYAGIDTVKVPASELWTPDLVPYTSIDEDVHLMDAMAVVYASGHVSWIPTLHLRSPCSVNLRYFPFDEQKCSIKFASYVYHGDDLNITYFGGSPEIAFDVSDYSSNTNWIMQDHSATIHVIKHACCHEPYPNMHFDLMFKRNPDYYVQTYVLPALLLGGLVPVSLLMPPESRERVTIGSAVVLAMIFLATSLSDVIPMAHTQLPTVCIYYTLTLLWAVMSLMGSALVLNLHNRGPRRAKVPEIVRWIFLRSLKRLVCLGNDSYYPLNDLDTISMRGLDKTMASQERQQTNSDIRGMNSSKVERDIEEICRNMNLLSAKIALQDSRQDVLNEWHQVALVVDRVLFFLFFLVFLMCSVILLA</sequence>
<feature type="transmembrane region" description="Helical" evidence="14">
    <location>
        <begin position="317"/>
        <end position="339"/>
    </location>
</feature>
<dbReference type="RefSeq" id="XP_055889409.1">
    <property type="nucleotide sequence ID" value="XM_056033434.1"/>
</dbReference>
<evidence type="ECO:0000256" key="9">
    <source>
        <dbReference type="ARBA" id="ARBA00023170"/>
    </source>
</evidence>